<keyword evidence="6 11" id="KW-0812">Transmembrane</keyword>
<evidence type="ECO:0000256" key="4">
    <source>
        <dbReference type="ARBA" id="ARBA00022475"/>
    </source>
</evidence>
<evidence type="ECO:0000256" key="6">
    <source>
        <dbReference type="ARBA" id="ARBA00022692"/>
    </source>
</evidence>
<feature type="transmembrane region" description="Helical" evidence="11">
    <location>
        <begin position="237"/>
        <end position="255"/>
    </location>
</feature>
<evidence type="ECO:0000256" key="7">
    <source>
        <dbReference type="ARBA" id="ARBA00022989"/>
    </source>
</evidence>
<evidence type="ECO:0000256" key="11">
    <source>
        <dbReference type="SAM" id="Phobius"/>
    </source>
</evidence>
<feature type="domain" description="ABC3 transporter permease C-terminal" evidence="12">
    <location>
        <begin position="208"/>
        <end position="335"/>
    </location>
</feature>
<evidence type="ECO:0000256" key="10">
    <source>
        <dbReference type="SAM" id="Coils"/>
    </source>
</evidence>
<evidence type="ECO:0000313" key="15">
    <source>
        <dbReference type="Proteomes" id="UP000269410"/>
    </source>
</evidence>
<evidence type="ECO:0000256" key="9">
    <source>
        <dbReference type="ARBA" id="ARBA00023306"/>
    </source>
</evidence>
<dbReference type="PANTHER" id="PTHR47755:SF1">
    <property type="entry name" value="CELL DIVISION PROTEIN FTSX"/>
    <property type="match status" value="1"/>
</dbReference>
<gene>
    <name evidence="14" type="ORF">D6810_02330</name>
</gene>
<evidence type="ECO:0000259" key="13">
    <source>
        <dbReference type="Pfam" id="PF18075"/>
    </source>
</evidence>
<keyword evidence="7 11" id="KW-1133">Transmembrane helix</keyword>
<keyword evidence="10" id="KW-0175">Coiled coil</keyword>
<dbReference type="InterPro" id="IPR003838">
    <property type="entry name" value="ABC3_permease_C"/>
</dbReference>
<comment type="similarity">
    <text evidence="2">Belongs to the ABC-4 integral membrane protein family. FtsX subfamily.</text>
</comment>
<dbReference type="InterPro" id="IPR040690">
    <property type="entry name" value="FtsX_ECD"/>
</dbReference>
<comment type="subcellular location">
    <subcellularLocation>
        <location evidence="1">Cell membrane</location>
        <topology evidence="1">Multi-pass membrane protein</topology>
    </subcellularLocation>
</comment>
<keyword evidence="8 11" id="KW-0472">Membrane</keyword>
<evidence type="ECO:0000259" key="12">
    <source>
        <dbReference type="Pfam" id="PF02687"/>
    </source>
</evidence>
<evidence type="ECO:0000256" key="3">
    <source>
        <dbReference type="ARBA" id="ARBA00021907"/>
    </source>
</evidence>
<dbReference type="Pfam" id="PF02687">
    <property type="entry name" value="FtsX"/>
    <property type="match status" value="1"/>
</dbReference>
<feature type="transmembrane region" description="Helical" evidence="11">
    <location>
        <begin position="262"/>
        <end position="288"/>
    </location>
</feature>
<dbReference type="GO" id="GO:0005886">
    <property type="term" value="C:plasma membrane"/>
    <property type="evidence" value="ECO:0007669"/>
    <property type="project" value="UniProtKB-SubCell"/>
</dbReference>
<evidence type="ECO:0000313" key="14">
    <source>
        <dbReference type="EMBL" id="RMD76993.1"/>
    </source>
</evidence>
<dbReference type="AlphaFoldDB" id="A0A3M0YZ74"/>
<dbReference type="EMBL" id="RFKV01000075">
    <property type="protein sequence ID" value="RMD76993.1"/>
    <property type="molecule type" value="Genomic_DNA"/>
</dbReference>
<sequence length="337" mass="38784">MFIRILRNTKKQIERSGWTGWGSVSVMSLAFLVALVFLGIAFFANLWIQYIESRSNLLVFFEVGMDQEIIQRLKNKWEKIPKIKKIDFTSEEEAFKMYSDYTEKTQPIIYLTLQSNKVTNGKLSSSLDIQIYSLDDLKDLTAILLKDIEEENEKLRILKSDEQHNSTQKPIYKYSTKEGEPPIELKVDSESLDKLREVMLSLRVAGIAIITLLMIVIFFFTIMTVEFRLYNQMEEIGVMQLVGGSLFFIRAPYILEGGFYGLFGSLIAIFIVGVVLLSVFVLPTNLAVKQFFFENFSQLPWPYIDTNGWVALIALTALVGFLVGAFSTWMAIRRYIR</sequence>
<feature type="domain" description="FtsX extracellular" evidence="13">
    <location>
        <begin position="59"/>
        <end position="110"/>
    </location>
</feature>
<keyword evidence="9" id="KW-0131">Cell cycle</keyword>
<feature type="transmembrane region" description="Helical" evidence="11">
    <location>
        <begin position="204"/>
        <end position="225"/>
    </location>
</feature>
<dbReference type="PANTHER" id="PTHR47755">
    <property type="entry name" value="CELL DIVISION PROTEIN FTSX"/>
    <property type="match status" value="1"/>
</dbReference>
<dbReference type="InterPro" id="IPR004513">
    <property type="entry name" value="FtsX"/>
</dbReference>
<dbReference type="GO" id="GO:0051301">
    <property type="term" value="P:cell division"/>
    <property type="evidence" value="ECO:0007669"/>
    <property type="project" value="UniProtKB-KW"/>
</dbReference>
<keyword evidence="4" id="KW-1003">Cell membrane</keyword>
<accession>A0A3M0YZ74</accession>
<comment type="caution">
    <text evidence="14">The sequence shown here is derived from an EMBL/GenBank/DDBJ whole genome shotgun (WGS) entry which is preliminary data.</text>
</comment>
<feature type="coiled-coil region" evidence="10">
    <location>
        <begin position="134"/>
        <end position="165"/>
    </location>
</feature>
<name>A0A3M0YZ74_9BACT</name>
<feature type="transmembrane region" description="Helical" evidence="11">
    <location>
        <begin position="308"/>
        <end position="332"/>
    </location>
</feature>
<evidence type="ECO:0000256" key="1">
    <source>
        <dbReference type="ARBA" id="ARBA00004651"/>
    </source>
</evidence>
<evidence type="ECO:0000256" key="5">
    <source>
        <dbReference type="ARBA" id="ARBA00022618"/>
    </source>
</evidence>
<keyword evidence="5" id="KW-0132">Cell division</keyword>
<reference evidence="14 15" key="1">
    <citation type="submission" date="2018-10" db="EMBL/GenBank/DDBJ databases">
        <title>Thermophilic Lithotrophy and Phototrophy in an Intertidal, Iron-rich, Geothermal Spring.</title>
        <authorList>
            <person name="Ward L.M."/>
            <person name="Idei A."/>
            <person name="Nakagawa M."/>
            <person name="Ueno Y."/>
            <person name="Fischer W."/>
            <person name="Mcglynn S.E."/>
        </authorList>
    </citation>
    <scope>NUCLEOTIDE SEQUENCE [LARGE SCALE GENOMIC DNA]</scope>
    <source>
        <strain evidence="14">J137</strain>
    </source>
</reference>
<protein>
    <recommendedName>
        <fullName evidence="3">Cell division protein FtsX</fullName>
    </recommendedName>
</protein>
<evidence type="ECO:0000256" key="2">
    <source>
        <dbReference type="ARBA" id="ARBA00007379"/>
    </source>
</evidence>
<dbReference type="Pfam" id="PF18075">
    <property type="entry name" value="FtsX_ECD"/>
    <property type="match status" value="1"/>
</dbReference>
<organism evidence="14 15">
    <name type="scientific">Candidatus Dojkabacteria bacterium</name>
    <dbReference type="NCBI Taxonomy" id="2099670"/>
    <lineage>
        <taxon>Bacteria</taxon>
        <taxon>Candidatus Dojkabacteria</taxon>
    </lineage>
</organism>
<proteinExistence type="inferred from homology"/>
<feature type="transmembrane region" description="Helical" evidence="11">
    <location>
        <begin position="20"/>
        <end position="48"/>
    </location>
</feature>
<evidence type="ECO:0000256" key="8">
    <source>
        <dbReference type="ARBA" id="ARBA00023136"/>
    </source>
</evidence>
<dbReference type="Proteomes" id="UP000269410">
    <property type="component" value="Unassembled WGS sequence"/>
</dbReference>